<proteinExistence type="predicted"/>
<accession>A0A7U2FAD9</accession>
<name>A0A7U2FAD9_PHANO</name>
<dbReference type="VEuPathDB" id="FungiDB:JI435_439430"/>
<keyword evidence="2" id="KW-1185">Reference proteome</keyword>
<dbReference type="EMBL" id="CP069034">
    <property type="protein sequence ID" value="QRD01527.1"/>
    <property type="molecule type" value="Genomic_DNA"/>
</dbReference>
<protein>
    <submittedName>
        <fullName evidence="1">Uncharacterized protein</fullName>
    </submittedName>
</protein>
<organism evidence="1 2">
    <name type="scientific">Phaeosphaeria nodorum (strain SN15 / ATCC MYA-4574 / FGSC 10173)</name>
    <name type="common">Glume blotch fungus</name>
    <name type="synonym">Parastagonospora nodorum</name>
    <dbReference type="NCBI Taxonomy" id="321614"/>
    <lineage>
        <taxon>Eukaryota</taxon>
        <taxon>Fungi</taxon>
        <taxon>Dikarya</taxon>
        <taxon>Ascomycota</taxon>
        <taxon>Pezizomycotina</taxon>
        <taxon>Dothideomycetes</taxon>
        <taxon>Pleosporomycetidae</taxon>
        <taxon>Pleosporales</taxon>
        <taxon>Pleosporineae</taxon>
        <taxon>Phaeosphaeriaceae</taxon>
        <taxon>Parastagonospora</taxon>
    </lineage>
</organism>
<reference evidence="2" key="1">
    <citation type="journal article" date="2021" name="BMC Genomics">
        <title>Chromosome-level genome assembly and manually-curated proteome of model necrotroph Parastagonospora nodorum Sn15 reveals a genome-wide trove of candidate effector homologs, and redundancy of virulence-related functions within an accessory chromosome.</title>
        <authorList>
            <person name="Bertazzoni S."/>
            <person name="Jones D.A.B."/>
            <person name="Phan H.T."/>
            <person name="Tan K.-C."/>
            <person name="Hane J.K."/>
        </authorList>
    </citation>
    <scope>NUCLEOTIDE SEQUENCE [LARGE SCALE GENOMIC DNA]</scope>
    <source>
        <strain evidence="2">SN15 / ATCC MYA-4574 / FGSC 10173)</strain>
    </source>
</reference>
<gene>
    <name evidence="1" type="ORF">JI435_439430</name>
</gene>
<dbReference type="Proteomes" id="UP000663193">
    <property type="component" value="Chromosome 12"/>
</dbReference>
<sequence length="111" mass="12197">MHNCRSLRTQTPSDELDFMFDVDLMVDQISDFPFDPPKAANRAFASSAATLIKMTLLSLSPASLLASISSSAPIVNRFAILRASPLYVPNLFALSSPRIGSFPRSQLPRRL</sequence>
<evidence type="ECO:0000313" key="1">
    <source>
        <dbReference type="EMBL" id="QRD01527.1"/>
    </source>
</evidence>
<evidence type="ECO:0000313" key="2">
    <source>
        <dbReference type="Proteomes" id="UP000663193"/>
    </source>
</evidence>
<dbReference type="AlphaFoldDB" id="A0A7U2FAD9"/>